<keyword evidence="3" id="KW-0732">Signal</keyword>
<feature type="compositionally biased region" description="Basic and acidic residues" evidence="1">
    <location>
        <begin position="53"/>
        <end position="65"/>
    </location>
</feature>
<feature type="compositionally biased region" description="Low complexity" evidence="1">
    <location>
        <begin position="86"/>
        <end position="103"/>
    </location>
</feature>
<feature type="transmembrane region" description="Helical" evidence="2">
    <location>
        <begin position="411"/>
        <end position="434"/>
    </location>
</feature>
<feature type="transmembrane region" description="Helical" evidence="2">
    <location>
        <begin position="473"/>
        <end position="494"/>
    </location>
</feature>
<keyword evidence="2" id="KW-1133">Transmembrane helix</keyword>
<dbReference type="RefSeq" id="WP_285955279.1">
    <property type="nucleotide sequence ID" value="NZ_JASUZV010000001.1"/>
</dbReference>
<evidence type="ECO:0000256" key="2">
    <source>
        <dbReference type="SAM" id="Phobius"/>
    </source>
</evidence>
<evidence type="ECO:0000313" key="4">
    <source>
        <dbReference type="EMBL" id="MDL5042606.1"/>
    </source>
</evidence>
<evidence type="ECO:0000256" key="3">
    <source>
        <dbReference type="SAM" id="SignalP"/>
    </source>
</evidence>
<evidence type="ECO:0000313" key="5">
    <source>
        <dbReference type="Proteomes" id="UP001529255"/>
    </source>
</evidence>
<feature type="compositionally biased region" description="Basic and acidic residues" evidence="1">
    <location>
        <begin position="142"/>
        <end position="152"/>
    </location>
</feature>
<gene>
    <name evidence="4" type="ORF">QRD39_00580</name>
</gene>
<sequence>MKKTKLALFVALSLVSLGLASPVLAKSNSQPFNNNYGKDVYKIGYEDALLKENYKGSDSSKKSSDSKTYGPEEPEDIKKKNEAKKNGASGSDSSSTSGSNASSSDDKKQPIMGPDPKRDGAKPSNLNGNKPTVVQSATSPADNKDSDPKHDTNIAITYQDMGKKKLSSFNSKVYFPKKFLNMDAQTNYLINTVISIPFWLTKQIFWLVSMVYEFIQSGNNTNLDSYLTTIVSTSASVFSSLLTTGLLSLAGLIMVMYAYSRHIQGGNFFTSLGRSVFVYLAILLFYSNINGAYVVQNVYNNTNSLTSESTASMVGTTQPYNSADGVLDLYFRQAIWKPYVYMNTDVKEMNADGTFTSNDDKVTTDTLKELLDYKSGDDKFKFNDKTTIDKFVGDEKKPKVPRMQNAWGDKFLYGFISMFDAIGMGIIIILMAIISFILKMVFFLLLILSPFIFLLAIFPPFENMFYRFIKSAIVVEVSASAVNFLTVFILYFYMVLTKVTEAMFPNYFASTTMKIIVLIVAYCKRDWILSHFQFNGAESFMRGLGYNFGNVGMRRLNRSMRQFRRGRSGRYGNGTQRNISRLSMMRQMTTGAMRHGVGSVFRKGVQGVDKTYLNAKGKYLAHKNGWSDERGQEVAQHRREVGMKRLADTKDKIRNTRDRAMANVYGYAGAGMKKGQARDEVLSRANKYRNRVAQKPKLNTQKPKVPNQKVQNQQTKERLLKQRKQREELKKPKTGFKRYKVNEKNIKEQLRRNRR</sequence>
<feature type="signal peptide" evidence="3">
    <location>
        <begin position="1"/>
        <end position="25"/>
    </location>
</feature>
<comment type="caution">
    <text evidence="4">The sequence shown here is derived from an EMBL/GenBank/DDBJ whole genome shotgun (WGS) entry which is preliminary data.</text>
</comment>
<feature type="chain" id="PRO_5046863266" evidence="3">
    <location>
        <begin position="26"/>
        <end position="755"/>
    </location>
</feature>
<proteinExistence type="predicted"/>
<feature type="transmembrane region" description="Helical" evidence="2">
    <location>
        <begin position="506"/>
        <end position="523"/>
    </location>
</feature>
<feature type="region of interest" description="Disordered" evidence="1">
    <location>
        <begin position="695"/>
        <end position="755"/>
    </location>
</feature>
<feature type="transmembrane region" description="Helical" evidence="2">
    <location>
        <begin position="440"/>
        <end position="461"/>
    </location>
</feature>
<feature type="compositionally biased region" description="Basic and acidic residues" evidence="1">
    <location>
        <begin position="76"/>
        <end position="85"/>
    </location>
</feature>
<protein>
    <submittedName>
        <fullName evidence="4">Uncharacterized protein</fullName>
    </submittedName>
</protein>
<feature type="transmembrane region" description="Helical" evidence="2">
    <location>
        <begin position="196"/>
        <end position="215"/>
    </location>
</feature>
<feature type="compositionally biased region" description="Polar residues" evidence="1">
    <location>
        <begin position="124"/>
        <end position="141"/>
    </location>
</feature>
<evidence type="ECO:0000256" key="1">
    <source>
        <dbReference type="SAM" id="MobiDB-lite"/>
    </source>
</evidence>
<reference evidence="4 5" key="1">
    <citation type="submission" date="2023-06" db="EMBL/GenBank/DDBJ databases">
        <title>A potential novel species of Streptococcus isolated from human milk sample.</title>
        <authorList>
            <person name="Nguyen H.V."/>
            <person name="Trinh A.T.V."/>
            <person name="Hoang A.T.L."/>
            <person name="Bui L.N.H."/>
            <person name="Tran Q.T.L."/>
            <person name="Trinh T."/>
        </authorList>
    </citation>
    <scope>NUCLEOTIDE SEQUENCE [LARGE SCALE GENOMIC DNA]</scope>
    <source>
        <strain evidence="4 5">VTCC 12812</strain>
    </source>
</reference>
<feature type="compositionally biased region" description="Basic and acidic residues" evidence="1">
    <location>
        <begin position="715"/>
        <end position="731"/>
    </location>
</feature>
<keyword evidence="2" id="KW-0472">Membrane</keyword>
<feature type="compositionally biased region" description="Basic and acidic residues" evidence="1">
    <location>
        <begin position="740"/>
        <end position="755"/>
    </location>
</feature>
<feature type="compositionally biased region" description="Polar residues" evidence="1">
    <location>
        <begin position="697"/>
        <end position="714"/>
    </location>
</feature>
<feature type="transmembrane region" description="Helical" evidence="2">
    <location>
        <begin position="276"/>
        <end position="295"/>
    </location>
</feature>
<dbReference type="EMBL" id="JASUZV010000001">
    <property type="protein sequence ID" value="MDL5042606.1"/>
    <property type="molecule type" value="Genomic_DNA"/>
</dbReference>
<keyword evidence="5" id="KW-1185">Reference proteome</keyword>
<feature type="region of interest" description="Disordered" evidence="1">
    <location>
        <begin position="53"/>
        <end position="152"/>
    </location>
</feature>
<dbReference type="Proteomes" id="UP001529255">
    <property type="component" value="Unassembled WGS sequence"/>
</dbReference>
<name>A0ABT7LPN3_9STRE</name>
<keyword evidence="2" id="KW-0812">Transmembrane</keyword>
<feature type="transmembrane region" description="Helical" evidence="2">
    <location>
        <begin position="227"/>
        <end position="256"/>
    </location>
</feature>
<feature type="compositionally biased region" description="Basic and acidic residues" evidence="1">
    <location>
        <begin position="104"/>
        <end position="121"/>
    </location>
</feature>
<organism evidence="4 5">
    <name type="scientific">Streptococcus raffinosi</name>
    <dbReference type="NCBI Taxonomy" id="3053355"/>
    <lineage>
        <taxon>Bacteria</taxon>
        <taxon>Bacillati</taxon>
        <taxon>Bacillota</taxon>
        <taxon>Bacilli</taxon>
        <taxon>Lactobacillales</taxon>
        <taxon>Streptococcaceae</taxon>
        <taxon>Streptococcus</taxon>
    </lineage>
</organism>
<accession>A0ABT7LPN3</accession>